<sequence>MKIAQIDALLHWRGGEQQVLYLSQVLHANGYDSVMICQPHSELYQRAGEARLPVHALRVRNEVDVAAAWKLAWYLRRERVDILHMHESRSHMIGLLAGLFNPNLHKLVSRRVVHQPIRNLFSRWKYQLPRVQYLAVSHAVRQVLMDNGIPGTQVQTIHSGIDLKRFDHVPKAEPLFPPGTRVVGTVGHLANSKGQRYLLRAAQSLMRDEPKLRLAIVGAGELRQTLEAQAVDLGIAEHVRFTGFRRDALSLMREFEIFVLPSYLEGLGTSVLDAMALGKPVVATQAGGIPEAVQDGVTGLLVPPRDAGALTQAIRYLLQHPEQQAEFGKAGRRRVEQHFTAERMARQTMQVYHQLMHD</sequence>
<dbReference type="GO" id="GO:0016757">
    <property type="term" value="F:glycosyltransferase activity"/>
    <property type="evidence" value="ECO:0007669"/>
    <property type="project" value="InterPro"/>
</dbReference>
<dbReference type="Pfam" id="PF00534">
    <property type="entry name" value="Glycos_transf_1"/>
    <property type="match status" value="1"/>
</dbReference>
<dbReference type="PANTHER" id="PTHR12526:SF636">
    <property type="entry name" value="BLL3647 PROTEIN"/>
    <property type="match status" value="1"/>
</dbReference>
<proteinExistence type="predicted"/>
<reference evidence="3 4" key="1">
    <citation type="journal article" date="2014" name="Nature">
        <title>An environmental bacterial taxon with a large and distinct metabolic repertoire.</title>
        <authorList>
            <person name="Wilson M.C."/>
            <person name="Mori T."/>
            <person name="Ruckert C."/>
            <person name="Uria A.R."/>
            <person name="Helf M.J."/>
            <person name="Takada K."/>
            <person name="Gernert C."/>
            <person name="Steffens U.A."/>
            <person name="Heycke N."/>
            <person name="Schmitt S."/>
            <person name="Rinke C."/>
            <person name="Helfrich E.J."/>
            <person name="Brachmann A.O."/>
            <person name="Gurgui C."/>
            <person name="Wakimoto T."/>
            <person name="Kracht M."/>
            <person name="Crusemann M."/>
            <person name="Hentschel U."/>
            <person name="Abe I."/>
            <person name="Matsunaga S."/>
            <person name="Kalinowski J."/>
            <person name="Takeyama H."/>
            <person name="Piel J."/>
        </authorList>
    </citation>
    <scope>NUCLEOTIDE SEQUENCE [LARGE SCALE GENOMIC DNA]</scope>
    <source>
        <strain evidence="4">TSY1</strain>
    </source>
</reference>
<gene>
    <name evidence="3" type="ORF">ETSY1_15450</name>
</gene>
<evidence type="ECO:0000259" key="2">
    <source>
        <dbReference type="Pfam" id="PF13439"/>
    </source>
</evidence>
<dbReference type="Gene3D" id="3.40.50.2000">
    <property type="entry name" value="Glycogen Phosphorylase B"/>
    <property type="match status" value="2"/>
</dbReference>
<dbReference type="AlphaFoldDB" id="W4LNP5"/>
<evidence type="ECO:0000259" key="1">
    <source>
        <dbReference type="Pfam" id="PF00534"/>
    </source>
</evidence>
<dbReference type="PATRIC" id="fig|1429438.4.peg.3059"/>
<name>W4LNP5_ENTF1</name>
<dbReference type="PANTHER" id="PTHR12526">
    <property type="entry name" value="GLYCOSYLTRANSFERASE"/>
    <property type="match status" value="1"/>
</dbReference>
<evidence type="ECO:0000313" key="4">
    <source>
        <dbReference type="Proteomes" id="UP000019141"/>
    </source>
</evidence>
<dbReference type="Proteomes" id="UP000019141">
    <property type="component" value="Unassembled WGS sequence"/>
</dbReference>
<evidence type="ECO:0000313" key="3">
    <source>
        <dbReference type="EMBL" id="ETW99320.1"/>
    </source>
</evidence>
<dbReference type="InterPro" id="IPR028098">
    <property type="entry name" value="Glyco_trans_4-like_N"/>
</dbReference>
<dbReference type="EMBL" id="AZHW01000461">
    <property type="protein sequence ID" value="ETW99320.1"/>
    <property type="molecule type" value="Genomic_DNA"/>
</dbReference>
<dbReference type="InterPro" id="IPR001296">
    <property type="entry name" value="Glyco_trans_1"/>
</dbReference>
<comment type="caution">
    <text evidence="3">The sequence shown here is derived from an EMBL/GenBank/DDBJ whole genome shotgun (WGS) entry which is preliminary data.</text>
</comment>
<protein>
    <recommendedName>
        <fullName evidence="5">Glycosyl transferase family 1</fullName>
    </recommendedName>
</protein>
<evidence type="ECO:0008006" key="5">
    <source>
        <dbReference type="Google" id="ProtNLM"/>
    </source>
</evidence>
<dbReference type="SUPFAM" id="SSF53756">
    <property type="entry name" value="UDP-Glycosyltransferase/glycogen phosphorylase"/>
    <property type="match status" value="1"/>
</dbReference>
<dbReference type="Pfam" id="PF13439">
    <property type="entry name" value="Glyco_transf_4"/>
    <property type="match status" value="1"/>
</dbReference>
<feature type="domain" description="Glycosyl transferase family 1" evidence="1">
    <location>
        <begin position="173"/>
        <end position="334"/>
    </location>
</feature>
<organism evidence="3 4">
    <name type="scientific">Entotheonella factor</name>
    <dbReference type="NCBI Taxonomy" id="1429438"/>
    <lineage>
        <taxon>Bacteria</taxon>
        <taxon>Pseudomonadati</taxon>
        <taxon>Nitrospinota/Tectimicrobiota group</taxon>
        <taxon>Candidatus Tectimicrobiota</taxon>
        <taxon>Candidatus Entotheonellia</taxon>
        <taxon>Candidatus Entotheonellales</taxon>
        <taxon>Candidatus Entotheonellaceae</taxon>
        <taxon>Candidatus Entotheonella</taxon>
    </lineage>
</organism>
<keyword evidence="4" id="KW-1185">Reference proteome</keyword>
<dbReference type="HOGENOM" id="CLU_009583_0_3_7"/>
<accession>W4LNP5</accession>
<feature type="domain" description="Glycosyltransferase subfamily 4-like N-terminal" evidence="2">
    <location>
        <begin position="13"/>
        <end position="165"/>
    </location>
</feature>
<dbReference type="CDD" id="cd03801">
    <property type="entry name" value="GT4_PimA-like"/>
    <property type="match status" value="1"/>
</dbReference>